<dbReference type="CDD" id="cd07432">
    <property type="entry name" value="PHP_HisPPase"/>
    <property type="match status" value="1"/>
</dbReference>
<dbReference type="OrthoDB" id="9777619at2"/>
<organism evidence="1 2">
    <name type="scientific">Lachnoclostridium phytofermentans (strain ATCC 700394 / DSM 18823 / ISDg)</name>
    <name type="common">Clostridium phytofermentans</name>
    <dbReference type="NCBI Taxonomy" id="357809"/>
    <lineage>
        <taxon>Bacteria</taxon>
        <taxon>Bacillati</taxon>
        <taxon>Bacillota</taxon>
        <taxon>Clostridia</taxon>
        <taxon>Lachnospirales</taxon>
        <taxon>Lachnospiraceae</taxon>
    </lineage>
</organism>
<dbReference type="eggNOG" id="COG0613">
    <property type="taxonomic scope" value="Bacteria"/>
</dbReference>
<dbReference type="STRING" id="357809.Cphy_0278"/>
<dbReference type="SUPFAM" id="SSF89550">
    <property type="entry name" value="PHP domain-like"/>
    <property type="match status" value="1"/>
</dbReference>
<sequence length="219" mass="24854">MKVEMHMHTSEISPCAAVRAIEGVREYKKASYNGIVITDHFNDYVLNGFIGSDREKVARFLTGYEMAKEQGEELGITVFFGIETCLLGAQNDFLLYGLQPEFLYEYPKLYSLSIKELHQVVGEAGGIVVQAHPYRGYCTIEDPKYLDGVEVYNGNPRHNSRNHLAKDFAKHYPHLIETSGSDYHQLSDLASGGMIFPRELHTETELKEALLARDYELIQ</sequence>
<dbReference type="Proteomes" id="UP000000370">
    <property type="component" value="Chromosome"/>
</dbReference>
<reference evidence="2" key="1">
    <citation type="submission" date="2007-11" db="EMBL/GenBank/DDBJ databases">
        <title>Complete genome sequence of Clostridium phytofermentans ISDg.</title>
        <authorList>
            <person name="Leschine S.B."/>
            <person name="Warnick T.A."/>
            <person name="Blanchard J.L."/>
            <person name="Schnell D.J."/>
            <person name="Petit E.L."/>
            <person name="LaTouf W.G."/>
            <person name="Copeland A."/>
            <person name="Lucas S."/>
            <person name="Lapidus A."/>
            <person name="Barry K."/>
            <person name="Glavina del Rio T."/>
            <person name="Dalin E."/>
            <person name="Tice H."/>
            <person name="Pitluck S."/>
            <person name="Kiss H."/>
            <person name="Brettin T."/>
            <person name="Bruce D."/>
            <person name="Detter J.C."/>
            <person name="Han C."/>
            <person name="Kuske C."/>
            <person name="Schmutz J."/>
            <person name="Larimer F."/>
            <person name="Land M."/>
            <person name="Hauser L."/>
            <person name="Kyrpides N."/>
            <person name="Kim E.A."/>
            <person name="Richardson P."/>
        </authorList>
    </citation>
    <scope>NUCLEOTIDE SEQUENCE [LARGE SCALE GENOMIC DNA]</scope>
    <source>
        <strain evidence="2">ATCC 700394 / DSM 18823 / ISDg</strain>
    </source>
</reference>
<dbReference type="AlphaFoldDB" id="A9KS34"/>
<keyword evidence="2" id="KW-1185">Reference proteome</keyword>
<proteinExistence type="predicted"/>
<name>A9KS34_LACP7</name>
<accession>A9KS34</accession>
<evidence type="ECO:0000313" key="1">
    <source>
        <dbReference type="EMBL" id="ABX40665.1"/>
    </source>
</evidence>
<dbReference type="EMBL" id="CP000885">
    <property type="protein sequence ID" value="ABX40665.1"/>
    <property type="molecule type" value="Genomic_DNA"/>
</dbReference>
<dbReference type="HOGENOM" id="CLU_082667_1_0_9"/>
<dbReference type="GO" id="GO:0035312">
    <property type="term" value="F:5'-3' DNA exonuclease activity"/>
    <property type="evidence" value="ECO:0007669"/>
    <property type="project" value="TreeGrafter"/>
</dbReference>
<dbReference type="KEGG" id="cpy:Cphy_0278"/>
<gene>
    <name evidence="1" type="ordered locus">Cphy_0278</name>
</gene>
<evidence type="ECO:0000313" key="2">
    <source>
        <dbReference type="Proteomes" id="UP000000370"/>
    </source>
</evidence>
<dbReference type="InterPro" id="IPR052018">
    <property type="entry name" value="PHP_domain"/>
</dbReference>
<dbReference type="Gene3D" id="3.20.20.140">
    <property type="entry name" value="Metal-dependent hydrolases"/>
    <property type="match status" value="1"/>
</dbReference>
<protein>
    <submittedName>
        <fullName evidence="1">Uncharacterized protein</fullName>
    </submittedName>
</protein>
<dbReference type="PANTHER" id="PTHR42924:SF3">
    <property type="entry name" value="POLYMERASE_HISTIDINOL PHOSPHATASE N-TERMINAL DOMAIN-CONTAINING PROTEIN"/>
    <property type="match status" value="1"/>
</dbReference>
<dbReference type="InterPro" id="IPR016195">
    <property type="entry name" value="Pol/histidinol_Pase-like"/>
</dbReference>
<dbReference type="GO" id="GO:0004534">
    <property type="term" value="F:5'-3' RNA exonuclease activity"/>
    <property type="evidence" value="ECO:0007669"/>
    <property type="project" value="TreeGrafter"/>
</dbReference>
<dbReference type="PANTHER" id="PTHR42924">
    <property type="entry name" value="EXONUCLEASE"/>
    <property type="match status" value="1"/>
</dbReference>
<dbReference type="RefSeq" id="WP_012198308.1">
    <property type="nucleotide sequence ID" value="NC_010001.1"/>
</dbReference>